<dbReference type="EMBL" id="CM001441">
    <property type="protein sequence ID" value="EHQ88894.1"/>
    <property type="molecule type" value="Genomic_DNA"/>
</dbReference>
<dbReference type="RefSeq" id="WP_007781871.1">
    <property type="nucleotide sequence ID" value="NZ_CM001441.1"/>
</dbReference>
<evidence type="ECO:0000313" key="1">
    <source>
        <dbReference type="EMBL" id="EHQ88894.1"/>
    </source>
</evidence>
<protein>
    <submittedName>
        <fullName evidence="1">Uncharacterized protein</fullName>
    </submittedName>
</protein>
<dbReference type="eggNOG" id="ENOG5033CRM">
    <property type="taxonomic scope" value="Bacteria"/>
</dbReference>
<reference evidence="1 2" key="1">
    <citation type="submission" date="2011-11" db="EMBL/GenBank/DDBJ databases">
        <title>The Noncontiguous Finished genome of Desulfosporosinus youngiae DSM 17734.</title>
        <authorList>
            <consortium name="US DOE Joint Genome Institute (JGI-PGF)"/>
            <person name="Lucas S."/>
            <person name="Han J."/>
            <person name="Lapidus A."/>
            <person name="Cheng J.-F."/>
            <person name="Goodwin L."/>
            <person name="Pitluck S."/>
            <person name="Peters L."/>
            <person name="Ovchinnikova G."/>
            <person name="Lu M."/>
            <person name="Land M.L."/>
            <person name="Hauser L."/>
            <person name="Pester M."/>
            <person name="Spring S."/>
            <person name="Ollivier B."/>
            <person name="Rattei T."/>
            <person name="Klenk H.-P."/>
            <person name="Wagner M."/>
            <person name="Loy A."/>
            <person name="Woyke T.J."/>
        </authorList>
    </citation>
    <scope>NUCLEOTIDE SEQUENCE [LARGE SCALE GENOMIC DNA]</scope>
    <source>
        <strain evidence="1 2">DSM 17734</strain>
    </source>
</reference>
<dbReference type="Proteomes" id="UP000005104">
    <property type="component" value="Chromosome"/>
</dbReference>
<dbReference type="HOGENOM" id="CLU_1641076_0_0_9"/>
<keyword evidence="2" id="KW-1185">Reference proteome</keyword>
<proteinExistence type="predicted"/>
<sequence length="161" mass="19105">MEIKIGIGLDCLVFGMSQKEVEDILGKPDKTSETEKDKGIVYYFYDKLIKTKFDKEEDLKLYSIEVHNPDVKMFKKKLINKTKGEIESLLLNNGYKKIEYEDYDTFDIIFCEEIWTTFEFELNRLKNIEFSPLFKDSKNIIWPNRIYHNHSIPKEGLNEEG</sequence>
<evidence type="ECO:0000313" key="2">
    <source>
        <dbReference type="Proteomes" id="UP000005104"/>
    </source>
</evidence>
<dbReference type="AlphaFoldDB" id="H5Y3C5"/>
<accession>H5Y3C5</accession>
<dbReference type="OrthoDB" id="8604635at2"/>
<name>H5Y3C5_9FIRM</name>
<gene>
    <name evidence="1" type="ORF">DesyoDRAFT_1766</name>
</gene>
<organism evidence="1 2">
    <name type="scientific">Desulfosporosinus youngiae DSM 17734</name>
    <dbReference type="NCBI Taxonomy" id="768710"/>
    <lineage>
        <taxon>Bacteria</taxon>
        <taxon>Bacillati</taxon>
        <taxon>Bacillota</taxon>
        <taxon>Clostridia</taxon>
        <taxon>Eubacteriales</taxon>
        <taxon>Desulfitobacteriaceae</taxon>
        <taxon>Desulfosporosinus</taxon>
    </lineage>
</organism>